<dbReference type="EMBL" id="LKAM01000010">
    <property type="protein sequence ID" value="KUM46680.1"/>
    <property type="molecule type" value="Genomic_DNA"/>
</dbReference>
<protein>
    <submittedName>
        <fullName evidence="1">Uncharacterized protein</fullName>
    </submittedName>
</protein>
<evidence type="ECO:0000313" key="1">
    <source>
        <dbReference type="EMBL" id="KUM46680.1"/>
    </source>
</evidence>
<comment type="caution">
    <text evidence="1">The sequence shown here is derived from an EMBL/GenBank/DDBJ whole genome shotgun (WGS) entry which is preliminary data.</text>
</comment>
<sequence>MRPLCSPPQAQEGKLLFMGRIMDRIMGRSPITLYRSRIDIDK</sequence>
<accession>A0A101LWK8</accession>
<organism evidence="1">
    <name type="scientific">Picea glauca</name>
    <name type="common">White spruce</name>
    <name type="synonym">Pinus glauca</name>
    <dbReference type="NCBI Taxonomy" id="3330"/>
    <lineage>
        <taxon>Eukaryota</taxon>
        <taxon>Viridiplantae</taxon>
        <taxon>Streptophyta</taxon>
        <taxon>Embryophyta</taxon>
        <taxon>Tracheophyta</taxon>
        <taxon>Spermatophyta</taxon>
        <taxon>Pinopsida</taxon>
        <taxon>Pinidae</taxon>
        <taxon>Conifers I</taxon>
        <taxon>Pinales</taxon>
        <taxon>Pinaceae</taxon>
        <taxon>Picea</taxon>
    </lineage>
</organism>
<gene>
    <name evidence="1" type="ORF">ABT39_MTgene1360</name>
</gene>
<geneLocation type="mitochondrion" evidence="1"/>
<keyword evidence="1" id="KW-0496">Mitochondrion</keyword>
<dbReference type="AlphaFoldDB" id="A0A101LWK8"/>
<name>A0A101LWK8_PICGL</name>
<proteinExistence type="predicted"/>
<reference evidence="1" key="1">
    <citation type="journal article" date="2015" name="Genome Biol. Evol.">
        <title>Organellar Genomes of White Spruce (Picea glauca): Assembly and Annotation.</title>
        <authorList>
            <person name="Jackman S.D."/>
            <person name="Warren R.L."/>
            <person name="Gibb E.A."/>
            <person name="Vandervalk B.P."/>
            <person name="Mohamadi H."/>
            <person name="Chu J."/>
            <person name="Raymond A."/>
            <person name="Pleasance S."/>
            <person name="Coope R."/>
            <person name="Wildung M.R."/>
            <person name="Ritland C.E."/>
            <person name="Bousquet J."/>
            <person name="Jones S.J."/>
            <person name="Bohlmann J."/>
            <person name="Birol I."/>
        </authorList>
    </citation>
    <scope>NUCLEOTIDE SEQUENCE [LARGE SCALE GENOMIC DNA]</scope>
    <source>
        <tissue evidence="1">Flushing bud</tissue>
    </source>
</reference>